<dbReference type="VEuPathDB" id="TriTrypDB:TcCL_NonESM03496"/>
<name>A0A2V2UW03_TRYCR</name>
<dbReference type="VEuPathDB" id="TriTrypDB:TcCLB.508677.120"/>
<dbReference type="AlphaFoldDB" id="A0A2V2UW03"/>
<comment type="caution">
    <text evidence="1">The sequence shown here is derived from an EMBL/GenBank/DDBJ whole genome shotgun (WGS) entry which is preliminary data.</text>
</comment>
<dbReference type="VEuPathDB" id="TriTrypDB:C3747_21g20"/>
<proteinExistence type="predicted"/>
<dbReference type="VEuPathDB" id="TriTrypDB:TcBrA4_0138520"/>
<dbReference type="VEuPathDB" id="TriTrypDB:TcYC6_0031520"/>
<dbReference type="VEuPathDB" id="TriTrypDB:TcG_09693"/>
<reference evidence="1 2" key="1">
    <citation type="journal article" date="2018" name="Microb. Genom.">
        <title>Expanding an expanded genome: long-read sequencing of Trypanosoma cruzi.</title>
        <authorList>
            <person name="Berna L."/>
            <person name="Rodriguez M."/>
            <person name="Chiribao M.L."/>
            <person name="Parodi-Talice A."/>
            <person name="Pita S."/>
            <person name="Rijo G."/>
            <person name="Alvarez-Valin F."/>
            <person name="Robello C."/>
        </authorList>
    </citation>
    <scope>NUCLEOTIDE SEQUENCE [LARGE SCALE GENOMIC DNA]</scope>
    <source>
        <strain evidence="1 2">Dm28c</strain>
    </source>
</reference>
<sequence>MADRNIAVATSPLLADGNDDDCTLSDQFALIARRMCRALLRHPQLALFYDYPHVMYEALHNFFAHWSARQQRASSLSLTMEQTMNLLRYGESTIRSVGLSEVALARKQTAAELVAVSPLIAIESLSHELRSVQVSVGVIPLAEIVELARVLDKAQGLVTPFGALNLVHLVALGATLCLAPEMKTLVLMVSSCLHHRLLCAAVFYEWSLIDTPNANALRELSKRVENEASDDGIKEVVNSMLGSTLESFGNQPTDPVITDATIEVTAPPAECIASSSPGTRPQKSEKTLPTALHKDGIDGCKSLEKDVELNDGSDIGVTDTVDVEFWRRLCS</sequence>
<accession>A0A2V2UW03</accession>
<dbReference type="VEuPathDB" id="TriTrypDB:TCDM_11278"/>
<dbReference type="EMBL" id="PRFA01000077">
    <property type="protein sequence ID" value="PWU88260.1"/>
    <property type="molecule type" value="Genomic_DNA"/>
</dbReference>
<dbReference type="VEuPathDB" id="TriTrypDB:ECC02_009664"/>
<gene>
    <name evidence="1" type="ORF">C4B63_77g34</name>
</gene>
<dbReference type="VEuPathDB" id="TriTrypDB:TCSYLVIO_011113"/>
<protein>
    <submittedName>
        <fullName evidence="1">Uncharacterized protein</fullName>
    </submittedName>
</protein>
<organism evidence="1 2">
    <name type="scientific">Trypanosoma cruzi</name>
    <dbReference type="NCBI Taxonomy" id="5693"/>
    <lineage>
        <taxon>Eukaryota</taxon>
        <taxon>Discoba</taxon>
        <taxon>Euglenozoa</taxon>
        <taxon>Kinetoplastea</taxon>
        <taxon>Metakinetoplastina</taxon>
        <taxon>Trypanosomatida</taxon>
        <taxon>Trypanosomatidae</taxon>
        <taxon>Trypanosoma</taxon>
        <taxon>Schizotrypanum</taxon>
    </lineage>
</organism>
<dbReference type="Proteomes" id="UP000246121">
    <property type="component" value="Unassembled WGS sequence"/>
</dbReference>
<dbReference type="VEuPathDB" id="TriTrypDB:Tc_MARK_9271"/>
<dbReference type="VEuPathDB" id="TriTrypDB:TcCLB.503401.20"/>
<dbReference type="VEuPathDB" id="TriTrypDB:BCY84_09178"/>
<evidence type="ECO:0000313" key="2">
    <source>
        <dbReference type="Proteomes" id="UP000246121"/>
    </source>
</evidence>
<dbReference type="VEuPathDB" id="TriTrypDB:C4B63_77g34"/>
<evidence type="ECO:0000313" key="1">
    <source>
        <dbReference type="EMBL" id="PWU88260.1"/>
    </source>
</evidence>